<accession>A0ABZ0IQD5</accession>
<name>A0ABZ0IQD5_9BACT</name>
<dbReference type="RefSeq" id="WP_317489363.1">
    <property type="nucleotide sequence ID" value="NZ_CP136051.1"/>
</dbReference>
<proteinExistence type="predicted"/>
<protein>
    <submittedName>
        <fullName evidence="1">Uncharacterized protein</fullName>
    </submittedName>
</protein>
<gene>
    <name evidence="1" type="ORF">RT717_26630</name>
</gene>
<evidence type="ECO:0000313" key="2">
    <source>
        <dbReference type="Proteomes" id="UP001302349"/>
    </source>
</evidence>
<dbReference type="EMBL" id="CP136051">
    <property type="protein sequence ID" value="WOK06654.1"/>
    <property type="molecule type" value="Genomic_DNA"/>
</dbReference>
<dbReference type="Proteomes" id="UP001302349">
    <property type="component" value="Chromosome"/>
</dbReference>
<evidence type="ECO:0000313" key="1">
    <source>
        <dbReference type="EMBL" id="WOK06654.1"/>
    </source>
</evidence>
<organism evidence="1 2">
    <name type="scientific">Imperialibacter roseus</name>
    <dbReference type="NCBI Taxonomy" id="1324217"/>
    <lineage>
        <taxon>Bacteria</taxon>
        <taxon>Pseudomonadati</taxon>
        <taxon>Bacteroidota</taxon>
        <taxon>Cytophagia</taxon>
        <taxon>Cytophagales</taxon>
        <taxon>Flammeovirgaceae</taxon>
        <taxon>Imperialibacter</taxon>
    </lineage>
</organism>
<keyword evidence="2" id="KW-1185">Reference proteome</keyword>
<sequence>MELTEETAKKLVKALEGFEQSVNKFADTMENGVEIPIGRSSDLISRFTNELKRFNDIKTEEKQG</sequence>
<reference evidence="1 2" key="1">
    <citation type="journal article" date="2023" name="Microbiol. Resour. Announc.">
        <title>Complete Genome Sequence of Imperialibacter roseus strain P4T.</title>
        <authorList>
            <person name="Tizabi D.R."/>
            <person name="Bachvaroff T."/>
            <person name="Hill R.T."/>
        </authorList>
    </citation>
    <scope>NUCLEOTIDE SEQUENCE [LARGE SCALE GENOMIC DNA]</scope>
    <source>
        <strain evidence="1 2">P4T</strain>
    </source>
</reference>